<evidence type="ECO:0000256" key="1">
    <source>
        <dbReference type="SAM" id="MobiDB-lite"/>
    </source>
</evidence>
<dbReference type="RefSeq" id="WP_050363625.1">
    <property type="nucleotide sequence ID" value="NZ_CP134822.1"/>
</dbReference>
<feature type="region of interest" description="Disordered" evidence="1">
    <location>
        <begin position="60"/>
        <end position="121"/>
    </location>
</feature>
<dbReference type="Proteomes" id="UP000028058">
    <property type="component" value="Unassembled WGS sequence"/>
</dbReference>
<accession>A0A3R7H770</accession>
<evidence type="ECO:0000256" key="2">
    <source>
        <dbReference type="SAM" id="SignalP"/>
    </source>
</evidence>
<dbReference type="OrthoDB" id="9985757at2"/>
<keyword evidence="2" id="KW-0732">Signal</keyword>
<name>A0A3R7H770_9ACTN</name>
<dbReference type="PROSITE" id="PS51318">
    <property type="entry name" value="TAT"/>
    <property type="match status" value="1"/>
</dbReference>
<dbReference type="AlphaFoldDB" id="A0A3R7H770"/>
<dbReference type="EMBL" id="JNAD02000018">
    <property type="protein sequence ID" value="RKM91177.1"/>
    <property type="molecule type" value="Genomic_DNA"/>
</dbReference>
<evidence type="ECO:0000313" key="4">
    <source>
        <dbReference type="Proteomes" id="UP000028058"/>
    </source>
</evidence>
<keyword evidence="4" id="KW-1185">Reference proteome</keyword>
<reference evidence="3 4" key="1">
    <citation type="journal article" date="2014" name="Genome Announc.">
        <title>Draft Genome Sequence of Streptomyces fradiae ATCC 19609, a Strain Highly Sensitive to Antibiotics.</title>
        <authorList>
            <person name="Bekker O.B."/>
            <person name="Klimina K.M."/>
            <person name="Vatlin A.A."/>
            <person name="Zakharevich N.V."/>
            <person name="Kasianov A.S."/>
            <person name="Danilenko V.N."/>
        </authorList>
    </citation>
    <scope>NUCLEOTIDE SEQUENCE [LARGE SCALE GENOMIC DNA]</scope>
    <source>
        <strain evidence="3 4">ATCC 19609</strain>
    </source>
</reference>
<feature type="chain" id="PRO_5043188397" description="CAP domain-containing protein" evidence="2">
    <location>
        <begin position="36"/>
        <end position="172"/>
    </location>
</feature>
<gene>
    <name evidence="3" type="ORF">SFRA_029050</name>
</gene>
<evidence type="ECO:0008006" key="5">
    <source>
        <dbReference type="Google" id="ProtNLM"/>
    </source>
</evidence>
<sequence>MISSNAAHRRRLAAGAVTGALMAVLAALLCLPGRAAPAAAPGGGGSAAVAHGFPVADRSPVPAEYSADAAPEAGQPPGRAFAAPGTTGPAEALPAWSADDDSSSNCKRPQDGGTGAGVPATAASAHDQCPALGARLAYAEGDASEAVRGLPAVRGPTGVPATPVTLSVLLRV</sequence>
<dbReference type="InterPro" id="IPR006311">
    <property type="entry name" value="TAT_signal"/>
</dbReference>
<protein>
    <recommendedName>
        <fullName evidence="5">CAP domain-containing protein</fullName>
    </recommendedName>
</protein>
<organism evidence="3 4">
    <name type="scientific">Streptomyces xinghaiensis</name>
    <dbReference type="NCBI Taxonomy" id="1038928"/>
    <lineage>
        <taxon>Bacteria</taxon>
        <taxon>Bacillati</taxon>
        <taxon>Actinomycetota</taxon>
        <taxon>Actinomycetes</taxon>
        <taxon>Kitasatosporales</taxon>
        <taxon>Streptomycetaceae</taxon>
        <taxon>Streptomyces</taxon>
    </lineage>
</organism>
<proteinExistence type="predicted"/>
<evidence type="ECO:0000313" key="3">
    <source>
        <dbReference type="EMBL" id="RKM91177.1"/>
    </source>
</evidence>
<comment type="caution">
    <text evidence="3">The sequence shown here is derived from an EMBL/GenBank/DDBJ whole genome shotgun (WGS) entry which is preliminary data.</text>
</comment>
<feature type="signal peptide" evidence="2">
    <location>
        <begin position="1"/>
        <end position="35"/>
    </location>
</feature>